<gene>
    <name evidence="2" type="ORF">E4O92_22745</name>
</gene>
<protein>
    <submittedName>
        <fullName evidence="2">Nuclear transport factor 2 family protein</fullName>
    </submittedName>
</protein>
<evidence type="ECO:0000259" key="1">
    <source>
        <dbReference type="Pfam" id="PF12680"/>
    </source>
</evidence>
<dbReference type="InterPro" id="IPR032710">
    <property type="entry name" value="NTF2-like_dom_sf"/>
</dbReference>
<dbReference type="OrthoDB" id="582607at2"/>
<organism evidence="2 3">
    <name type="scientific">Massilia horti</name>
    <dbReference type="NCBI Taxonomy" id="2562153"/>
    <lineage>
        <taxon>Bacteria</taxon>
        <taxon>Pseudomonadati</taxon>
        <taxon>Pseudomonadota</taxon>
        <taxon>Betaproteobacteria</taxon>
        <taxon>Burkholderiales</taxon>
        <taxon>Oxalobacteraceae</taxon>
        <taxon>Telluria group</taxon>
        <taxon>Massilia</taxon>
    </lineage>
</organism>
<sequence length="138" mass="15433">MSQEQVRNTAQHFIGQLQRLEQGEPAAIDGIAEMFAEDASLTNPFLEQLGRERVGRDEIKAFWRAYRGTFGTVHSEFGEITCGDHTAGLFWHSDGTGPDGQPIVYDGATLLEFDPDGKIARLRGYFEPDKLRVPLGRH</sequence>
<dbReference type="SUPFAM" id="SSF54427">
    <property type="entry name" value="NTF2-like"/>
    <property type="match status" value="1"/>
</dbReference>
<dbReference type="Proteomes" id="UP000297258">
    <property type="component" value="Unassembled WGS sequence"/>
</dbReference>
<comment type="caution">
    <text evidence="2">The sequence shown here is derived from an EMBL/GenBank/DDBJ whole genome shotgun (WGS) entry which is preliminary data.</text>
</comment>
<dbReference type="Pfam" id="PF12680">
    <property type="entry name" value="SnoaL_2"/>
    <property type="match status" value="1"/>
</dbReference>
<dbReference type="RefSeq" id="WP_135191929.1">
    <property type="nucleotide sequence ID" value="NZ_SPUM01000145.1"/>
</dbReference>
<reference evidence="2 3" key="1">
    <citation type="submission" date="2019-03" db="EMBL/GenBank/DDBJ databases">
        <title>Draft genome of Massilia hortus sp. nov., a novel bacterial species of the Oxalobacteraceae family.</title>
        <authorList>
            <person name="Peta V."/>
            <person name="Raths R."/>
            <person name="Bucking H."/>
        </authorList>
    </citation>
    <scope>NUCLEOTIDE SEQUENCE [LARGE SCALE GENOMIC DNA]</scope>
    <source>
        <strain evidence="2 3">ONC3</strain>
    </source>
</reference>
<dbReference type="Gene3D" id="3.10.450.50">
    <property type="match status" value="1"/>
</dbReference>
<proteinExistence type="predicted"/>
<dbReference type="EMBL" id="SPUM01000145">
    <property type="protein sequence ID" value="TFW27860.1"/>
    <property type="molecule type" value="Genomic_DNA"/>
</dbReference>
<evidence type="ECO:0000313" key="2">
    <source>
        <dbReference type="EMBL" id="TFW27860.1"/>
    </source>
</evidence>
<dbReference type="InterPro" id="IPR037401">
    <property type="entry name" value="SnoaL-like"/>
</dbReference>
<feature type="domain" description="SnoaL-like" evidence="1">
    <location>
        <begin position="28"/>
        <end position="121"/>
    </location>
</feature>
<name>A0A4Y9SMI2_9BURK</name>
<evidence type="ECO:0000313" key="3">
    <source>
        <dbReference type="Proteomes" id="UP000297258"/>
    </source>
</evidence>
<keyword evidence="3" id="KW-1185">Reference proteome</keyword>
<dbReference type="AlphaFoldDB" id="A0A4Y9SMI2"/>
<accession>A0A4Y9SMI2</accession>